<accession>A0AAV8V5K0</accession>
<sequence length="526" mass="59132">MGVLSTSESLERDQMEKGTWIPVLEKLAQSNGDVGNVGLKSREMIGILDMVFSQAGLDHASSASDVREKLGDDGAELIVRFYQSMIEKDDKDSLTSESMTISSISDEEEMNVEGGKSTKYKKETEIALSRIFSLGNVTPPLNANIAPFEPYHGKPVITMTGFGELGRFGNQLLQYAFLRCYAKLVDAEVQVPYWVGKDLFGLQDDVVQRALPAVIETRETKANSTFTDEFLQYITQSNDGMPVPEILPSQLSAETNDLPVNVDIWGWFQWHTSVYRQFKESIQDIFTPVPSLKNHFDKVIDDKLRQNGKRTVVGCHLRLGDYKNIAASSFGYVAPTQWYLEWLEEIWPTLENPVLFVASDEVDTVLRDFAKFNPVTSESLGAELPENFADLGAGMFPDWYILSQCDVLAISNSTFSFSACMANQRPNARFFRAHYADKMVEIDPWNTDVIVHRDMNKSALAKSVDTLRILYDTQGSKALLQNIFFEIPYYGLRSIIMKSVLLKKLVLDSQPPRLAKETTQAQPIVA</sequence>
<gene>
    <name evidence="3" type="ORF">NDN08_005840</name>
</gene>
<dbReference type="GO" id="GO:0016020">
    <property type="term" value="C:membrane"/>
    <property type="evidence" value="ECO:0007669"/>
    <property type="project" value="InterPro"/>
</dbReference>
<evidence type="ECO:0000313" key="3">
    <source>
        <dbReference type="EMBL" id="KAJ8909146.1"/>
    </source>
</evidence>
<keyword evidence="1" id="KW-0328">Glycosyltransferase</keyword>
<dbReference type="Pfam" id="PF01531">
    <property type="entry name" value="Glyco_transf_11"/>
    <property type="match status" value="1"/>
</dbReference>
<dbReference type="InterPro" id="IPR002516">
    <property type="entry name" value="Glyco_trans_11"/>
</dbReference>
<evidence type="ECO:0000313" key="4">
    <source>
        <dbReference type="Proteomes" id="UP001157974"/>
    </source>
</evidence>
<reference evidence="3 4" key="1">
    <citation type="journal article" date="2023" name="Nat. Commun.">
        <title>Origin of minicircular mitochondrial genomes in red algae.</title>
        <authorList>
            <person name="Lee Y."/>
            <person name="Cho C.H."/>
            <person name="Lee Y.M."/>
            <person name="Park S.I."/>
            <person name="Yang J.H."/>
            <person name="West J.A."/>
            <person name="Bhattacharya D."/>
            <person name="Yoon H.S."/>
        </authorList>
    </citation>
    <scope>NUCLEOTIDE SEQUENCE [LARGE SCALE GENOMIC DNA]</scope>
    <source>
        <strain evidence="3 4">CCMP1338</strain>
        <tissue evidence="3">Whole cell</tissue>
    </source>
</reference>
<dbReference type="CDD" id="cd11301">
    <property type="entry name" value="Fut1_Fut2_like"/>
    <property type="match status" value="1"/>
</dbReference>
<dbReference type="PANTHER" id="PTHR11927">
    <property type="entry name" value="GALACTOSIDE 2-L-FUCOSYLTRANSFERASE"/>
    <property type="match status" value="1"/>
</dbReference>
<protein>
    <submittedName>
        <fullName evidence="3">Uncharacterized protein</fullName>
    </submittedName>
</protein>
<keyword evidence="4" id="KW-1185">Reference proteome</keyword>
<dbReference type="PANTHER" id="PTHR11927:SF9">
    <property type="entry name" value="L-FUCOSYLTRANSFERASE"/>
    <property type="match status" value="1"/>
</dbReference>
<dbReference type="Proteomes" id="UP001157974">
    <property type="component" value="Unassembled WGS sequence"/>
</dbReference>
<comment type="caution">
    <text evidence="3">The sequence shown here is derived from an EMBL/GenBank/DDBJ whole genome shotgun (WGS) entry which is preliminary data.</text>
</comment>
<dbReference type="GO" id="GO:0008107">
    <property type="term" value="F:galactoside 2-alpha-L-fucosyltransferase activity"/>
    <property type="evidence" value="ECO:0007669"/>
    <property type="project" value="InterPro"/>
</dbReference>
<dbReference type="GO" id="GO:0005975">
    <property type="term" value="P:carbohydrate metabolic process"/>
    <property type="evidence" value="ECO:0007669"/>
    <property type="project" value="InterPro"/>
</dbReference>
<evidence type="ECO:0000256" key="1">
    <source>
        <dbReference type="ARBA" id="ARBA00022676"/>
    </source>
</evidence>
<keyword evidence="2" id="KW-0808">Transferase</keyword>
<evidence type="ECO:0000256" key="2">
    <source>
        <dbReference type="ARBA" id="ARBA00022679"/>
    </source>
</evidence>
<name>A0AAV8V5K0_9RHOD</name>
<proteinExistence type="predicted"/>
<dbReference type="AlphaFoldDB" id="A0AAV8V5K0"/>
<dbReference type="Gene3D" id="3.40.50.11350">
    <property type="match status" value="1"/>
</dbReference>
<organism evidence="3 4">
    <name type="scientific">Rhodosorus marinus</name>
    <dbReference type="NCBI Taxonomy" id="101924"/>
    <lineage>
        <taxon>Eukaryota</taxon>
        <taxon>Rhodophyta</taxon>
        <taxon>Stylonematophyceae</taxon>
        <taxon>Stylonematales</taxon>
        <taxon>Stylonemataceae</taxon>
        <taxon>Rhodosorus</taxon>
    </lineage>
</organism>
<dbReference type="EMBL" id="JAMWBK010000001">
    <property type="protein sequence ID" value="KAJ8909146.1"/>
    <property type="molecule type" value="Genomic_DNA"/>
</dbReference>